<dbReference type="CDD" id="cd00207">
    <property type="entry name" value="fer2"/>
    <property type="match status" value="1"/>
</dbReference>
<dbReference type="PANTHER" id="PTHR45331">
    <property type="entry name" value="OXIDOREDUCTASE, IRON-SULPHUR BINDING SUBUNIT-RELATED-RELATED"/>
    <property type="match status" value="1"/>
</dbReference>
<dbReference type="PROSITE" id="PS51085">
    <property type="entry name" value="2FE2S_FER_2"/>
    <property type="match status" value="1"/>
</dbReference>
<keyword evidence="6" id="KW-1185">Reference proteome</keyword>
<dbReference type="PROSITE" id="PS00197">
    <property type="entry name" value="2FE2S_FER_1"/>
    <property type="match status" value="1"/>
</dbReference>
<dbReference type="Gene3D" id="1.10.150.120">
    <property type="entry name" value="[2Fe-2S]-binding domain"/>
    <property type="match status" value="1"/>
</dbReference>
<keyword evidence="2" id="KW-0560">Oxidoreductase</keyword>
<evidence type="ECO:0000259" key="4">
    <source>
        <dbReference type="PROSITE" id="PS51085"/>
    </source>
</evidence>
<proteinExistence type="predicted"/>
<gene>
    <name evidence="5" type="ORF">JOF56_005663</name>
</gene>
<dbReference type="InterPro" id="IPR001041">
    <property type="entry name" value="2Fe-2S_ferredoxin-type"/>
</dbReference>
<dbReference type="PANTHER" id="PTHR45331:SF2">
    <property type="entry name" value="OXIDOREDUCTASE WITH IRON-SULFUR SUBUNIT"/>
    <property type="match status" value="1"/>
</dbReference>
<dbReference type="Gene3D" id="3.10.20.30">
    <property type="match status" value="1"/>
</dbReference>
<dbReference type="Pfam" id="PF01799">
    <property type="entry name" value="Fer2_2"/>
    <property type="match status" value="1"/>
</dbReference>
<dbReference type="InterPro" id="IPR036010">
    <property type="entry name" value="2Fe-2S_ferredoxin-like_sf"/>
</dbReference>
<dbReference type="SUPFAM" id="SSF54292">
    <property type="entry name" value="2Fe-2S ferredoxin-like"/>
    <property type="match status" value="1"/>
</dbReference>
<evidence type="ECO:0000256" key="1">
    <source>
        <dbReference type="ARBA" id="ARBA00022723"/>
    </source>
</evidence>
<dbReference type="InterPro" id="IPR006058">
    <property type="entry name" value="2Fe2S_fd_BS"/>
</dbReference>
<dbReference type="InterPro" id="IPR002888">
    <property type="entry name" value="2Fe-2S-bd"/>
</dbReference>
<keyword evidence="1" id="KW-0479">Metal-binding</keyword>
<evidence type="ECO:0000256" key="3">
    <source>
        <dbReference type="ARBA" id="ARBA00023004"/>
    </source>
</evidence>
<protein>
    <submittedName>
        <fullName evidence="5">Xanthine dehydrogenase YagT iron-sulfur-binding subunit</fullName>
    </submittedName>
</protein>
<evidence type="ECO:0000313" key="5">
    <source>
        <dbReference type="EMBL" id="MBP2325278.1"/>
    </source>
</evidence>
<dbReference type="PROSITE" id="PS51318">
    <property type="entry name" value="TAT"/>
    <property type="match status" value="1"/>
</dbReference>
<evidence type="ECO:0000256" key="2">
    <source>
        <dbReference type="ARBA" id="ARBA00023002"/>
    </source>
</evidence>
<reference evidence="5 6" key="1">
    <citation type="submission" date="2021-03" db="EMBL/GenBank/DDBJ databases">
        <title>Sequencing the genomes of 1000 actinobacteria strains.</title>
        <authorList>
            <person name="Klenk H.-P."/>
        </authorList>
    </citation>
    <scope>NUCLEOTIDE SEQUENCE [LARGE SCALE GENOMIC DNA]</scope>
    <source>
        <strain evidence="5 6">DSM 46670</strain>
    </source>
</reference>
<evidence type="ECO:0000313" key="6">
    <source>
        <dbReference type="Proteomes" id="UP001519332"/>
    </source>
</evidence>
<accession>A0ABS4TLH2</accession>
<comment type="caution">
    <text evidence="5">The sequence shown here is derived from an EMBL/GenBank/DDBJ whole genome shotgun (WGS) entry which is preliminary data.</text>
</comment>
<dbReference type="InterPro" id="IPR052914">
    <property type="entry name" value="Aldehyde_Oxdr_Iron-Sulfur"/>
</dbReference>
<dbReference type="Proteomes" id="UP001519332">
    <property type="component" value="Unassembled WGS sequence"/>
</dbReference>
<dbReference type="SUPFAM" id="SSF47741">
    <property type="entry name" value="CO dehydrogenase ISP C-domain like"/>
    <property type="match status" value="1"/>
</dbReference>
<dbReference type="InterPro" id="IPR006311">
    <property type="entry name" value="TAT_signal"/>
</dbReference>
<name>A0ABS4TLH2_9PSEU</name>
<dbReference type="InterPro" id="IPR036884">
    <property type="entry name" value="2Fe-2S-bd_dom_sf"/>
</dbReference>
<sequence length="199" mass="20978">MDTSDGWSRRHFFTHAAAATAGVAVAGQVALPQMAAAAEDDGLVEVSCFINGKPETLRIDPRVTLLDALRERLRLTGTKKGCDRGQCGACTVHVDGKRVVSCLTLAATLRGKRITTIEGLAPGDGMHPMQQAFIECDAFQCGFCTSGQIMSAVAVVKEGHARSGDEIREAMSGNICRCGAYPNIVTAINQAAIKRAGEA</sequence>
<feature type="domain" description="2Fe-2S ferredoxin-type" evidence="4">
    <location>
        <begin position="44"/>
        <end position="120"/>
    </location>
</feature>
<keyword evidence="3" id="KW-0408">Iron</keyword>
<dbReference type="Pfam" id="PF00111">
    <property type="entry name" value="Fer2"/>
    <property type="match status" value="1"/>
</dbReference>
<dbReference type="EMBL" id="JAGINW010000001">
    <property type="protein sequence ID" value="MBP2325278.1"/>
    <property type="molecule type" value="Genomic_DNA"/>
</dbReference>
<dbReference type="InterPro" id="IPR012675">
    <property type="entry name" value="Beta-grasp_dom_sf"/>
</dbReference>
<organism evidence="5 6">
    <name type="scientific">Kibdelosporangium banguiense</name>
    <dbReference type="NCBI Taxonomy" id="1365924"/>
    <lineage>
        <taxon>Bacteria</taxon>
        <taxon>Bacillati</taxon>
        <taxon>Actinomycetota</taxon>
        <taxon>Actinomycetes</taxon>
        <taxon>Pseudonocardiales</taxon>
        <taxon>Pseudonocardiaceae</taxon>
        <taxon>Kibdelosporangium</taxon>
    </lineage>
</organism>
<dbReference type="RefSeq" id="WP_372448249.1">
    <property type="nucleotide sequence ID" value="NZ_JAGINW010000001.1"/>
</dbReference>